<evidence type="ECO:0007829" key="10">
    <source>
        <dbReference type="PeptideAtlas" id="B7PV12"/>
    </source>
</evidence>
<reference evidence="7 9" key="1">
    <citation type="submission" date="2008-03" db="EMBL/GenBank/DDBJ databases">
        <title>Annotation of Ixodes scapularis.</title>
        <authorList>
            <consortium name="Ixodes scapularis Genome Project Consortium"/>
            <person name="Caler E."/>
            <person name="Hannick L.I."/>
            <person name="Bidwell S."/>
            <person name="Joardar V."/>
            <person name="Thiagarajan M."/>
            <person name="Amedeo P."/>
            <person name="Galinsky K.J."/>
            <person name="Schobel S."/>
            <person name="Inman J."/>
            <person name="Hostetler J."/>
            <person name="Miller J."/>
            <person name="Hammond M."/>
            <person name="Megy K."/>
            <person name="Lawson D."/>
            <person name="Kodira C."/>
            <person name="Sutton G."/>
            <person name="Meyer J."/>
            <person name="Hill C.A."/>
            <person name="Birren B."/>
            <person name="Nene V."/>
            <person name="Collins F."/>
            <person name="Alarcon-Chaidez F."/>
            <person name="Wikel S."/>
            <person name="Strausberg R."/>
        </authorList>
    </citation>
    <scope>NUCLEOTIDE SEQUENCE [LARGE SCALE GENOMIC DNA]</scope>
    <source>
        <strain evidence="9">Wikel</strain>
        <strain evidence="7">Wikel colony</strain>
    </source>
</reference>
<dbReference type="EMBL" id="ABJB010483717">
    <property type="status" value="NOT_ANNOTATED_CDS"/>
    <property type="molecule type" value="Genomic_DNA"/>
</dbReference>
<sequence length="179" mass="20286">MAGCFDNIQFNRPEWMDLSEKRNAIASIVAGSLFFVGWWIIIDVAAHYPSSQDFNHAFHVCGVMSTLSLFIAQARARNSIRGDSYTTGCIGQRGARMWLFIGFALGFGSLIASCWILFGDYVTQGRLRDENFFDDPKLMHIVPVRREVQWPGIAIFLQNSFIFLGALVFKFGRTEDLWG</sequence>
<keyword evidence="5 6" id="KW-0472">Membrane</keyword>
<dbReference type="AlphaFoldDB" id="B7PV12"/>
<dbReference type="FunCoup" id="B7PV12">
    <property type="interactions" value="778"/>
</dbReference>
<reference evidence="8" key="2">
    <citation type="submission" date="2020-05" db="UniProtKB">
        <authorList>
            <consortium name="EnsemblMetazoa"/>
        </authorList>
    </citation>
    <scope>IDENTIFICATION</scope>
    <source>
        <strain evidence="8">wikel</strain>
    </source>
</reference>
<organism>
    <name type="scientific">Ixodes scapularis</name>
    <name type="common">Black-legged tick</name>
    <name type="synonym">Deer tick</name>
    <dbReference type="NCBI Taxonomy" id="6945"/>
    <lineage>
        <taxon>Eukaryota</taxon>
        <taxon>Metazoa</taxon>
        <taxon>Ecdysozoa</taxon>
        <taxon>Arthropoda</taxon>
        <taxon>Chelicerata</taxon>
        <taxon>Arachnida</taxon>
        <taxon>Acari</taxon>
        <taxon>Parasitiformes</taxon>
        <taxon>Ixodida</taxon>
        <taxon>Ixodoidea</taxon>
        <taxon>Ixodidae</taxon>
        <taxon>Ixodinae</taxon>
        <taxon>Ixodes</taxon>
    </lineage>
</organism>
<dbReference type="PANTHER" id="PTHR13180">
    <property type="entry name" value="SMALL MEMBRANE PROTEIN-RELATED"/>
    <property type="match status" value="1"/>
</dbReference>
<feature type="transmembrane region" description="Helical" evidence="6">
    <location>
        <begin position="24"/>
        <end position="42"/>
    </location>
</feature>
<evidence type="ECO:0000256" key="4">
    <source>
        <dbReference type="ARBA" id="ARBA00022989"/>
    </source>
</evidence>
<dbReference type="EMBL" id="ABJB011045964">
    <property type="status" value="NOT_ANNOTATED_CDS"/>
    <property type="molecule type" value="Genomic_DNA"/>
</dbReference>
<evidence type="ECO:0000313" key="8">
    <source>
        <dbReference type="EnsemblMetazoa" id="ISCW007616-PA"/>
    </source>
</evidence>
<dbReference type="EMBL" id="ABJB010386769">
    <property type="status" value="NOT_ANNOTATED_CDS"/>
    <property type="molecule type" value="Genomic_DNA"/>
</dbReference>
<evidence type="ECO:0000256" key="2">
    <source>
        <dbReference type="ARBA" id="ARBA00005335"/>
    </source>
</evidence>
<feature type="transmembrane region" description="Helical" evidence="6">
    <location>
        <begin position="148"/>
        <end position="169"/>
    </location>
</feature>
<protein>
    <submittedName>
        <fullName evidence="7 8">Membrane protein, putative</fullName>
    </submittedName>
</protein>
<dbReference type="Pfam" id="PF05255">
    <property type="entry name" value="UPF0220"/>
    <property type="match status" value="2"/>
</dbReference>
<dbReference type="VEuPathDB" id="VectorBase:ISCI007616"/>
<proteinExistence type="evidence at protein level"/>
<dbReference type="Proteomes" id="UP000001555">
    <property type="component" value="Unassembled WGS sequence"/>
</dbReference>
<comment type="similarity">
    <text evidence="2">Belongs to the UPF0220 family.</text>
</comment>
<dbReference type="GO" id="GO:0032511">
    <property type="term" value="P:late endosome to vacuole transport via multivesicular body sorting pathway"/>
    <property type="evidence" value="ECO:0000318"/>
    <property type="project" value="GO_Central"/>
</dbReference>
<dbReference type="VEuPathDB" id="VectorBase:ISCP_012316"/>
<keyword evidence="4 6" id="KW-1133">Transmembrane helix</keyword>
<feature type="transmembrane region" description="Helical" evidence="6">
    <location>
        <begin position="54"/>
        <end position="76"/>
    </location>
</feature>
<evidence type="ECO:0000256" key="3">
    <source>
        <dbReference type="ARBA" id="ARBA00022692"/>
    </source>
</evidence>
<dbReference type="GO" id="GO:0016020">
    <property type="term" value="C:membrane"/>
    <property type="evidence" value="ECO:0007669"/>
    <property type="project" value="UniProtKB-SubCell"/>
</dbReference>
<gene>
    <name evidence="7" type="ORF">IscW_ISCW007616</name>
</gene>
<dbReference type="HOGENOM" id="CLU_096876_1_0_1"/>
<comment type="subcellular location">
    <subcellularLocation>
        <location evidence="1">Membrane</location>
        <topology evidence="1">Multi-pass membrane protein</topology>
    </subcellularLocation>
</comment>
<keyword evidence="10" id="KW-1267">Proteomics identification</keyword>
<dbReference type="STRING" id="6945.B7PV12"/>
<dbReference type="OrthoDB" id="268928at2759"/>
<dbReference type="EMBL" id="DS796802">
    <property type="protein sequence ID" value="EEC10434.1"/>
    <property type="molecule type" value="Genomic_DNA"/>
</dbReference>
<evidence type="ECO:0000313" key="7">
    <source>
        <dbReference type="EMBL" id="EEC10434.1"/>
    </source>
</evidence>
<accession>B7PV12</accession>
<evidence type="ECO:0000256" key="1">
    <source>
        <dbReference type="ARBA" id="ARBA00004141"/>
    </source>
</evidence>
<dbReference type="EnsemblMetazoa" id="ISCW007616-RA">
    <property type="protein sequence ID" value="ISCW007616-PA"/>
    <property type="gene ID" value="ISCW007616"/>
</dbReference>
<dbReference type="InParanoid" id="B7PV12"/>
<name>B7PV12_IXOSC</name>
<feature type="transmembrane region" description="Helical" evidence="6">
    <location>
        <begin position="97"/>
        <end position="118"/>
    </location>
</feature>
<keyword evidence="9" id="KW-1185">Reference proteome</keyword>
<evidence type="ECO:0000256" key="6">
    <source>
        <dbReference type="SAM" id="Phobius"/>
    </source>
</evidence>
<evidence type="ECO:0000256" key="5">
    <source>
        <dbReference type="ARBA" id="ARBA00023136"/>
    </source>
</evidence>
<evidence type="ECO:0000313" key="9">
    <source>
        <dbReference type="Proteomes" id="UP000001555"/>
    </source>
</evidence>
<dbReference type="PaxDb" id="6945-B7PV12"/>
<keyword evidence="3 6" id="KW-0812">Transmembrane</keyword>
<dbReference type="InterPro" id="IPR007919">
    <property type="entry name" value="UPF0220"/>
</dbReference>
<dbReference type="VEuPathDB" id="VectorBase:ISCW007616"/>